<organism evidence="7 8">
    <name type="scientific">Fictibacillus solisalsi</name>
    <dbReference type="NCBI Taxonomy" id="459525"/>
    <lineage>
        <taxon>Bacteria</taxon>
        <taxon>Bacillati</taxon>
        <taxon>Bacillota</taxon>
        <taxon>Bacilli</taxon>
        <taxon>Bacillales</taxon>
        <taxon>Fictibacillaceae</taxon>
        <taxon>Fictibacillus</taxon>
    </lineage>
</organism>
<name>A0A1G9Y5V3_9BACL</name>
<dbReference type="Gene3D" id="1.20.1740.10">
    <property type="entry name" value="Amino acid/polyamine transporter I"/>
    <property type="match status" value="1"/>
</dbReference>
<feature type="transmembrane region" description="Helical" evidence="6">
    <location>
        <begin position="7"/>
        <end position="27"/>
    </location>
</feature>
<dbReference type="PANTHER" id="PTHR42770:SF14">
    <property type="entry name" value="ARGININE_ORNITHINE ANTIPORTER-RELATED"/>
    <property type="match status" value="1"/>
</dbReference>
<feature type="transmembrane region" description="Helical" evidence="6">
    <location>
        <begin position="172"/>
        <end position="195"/>
    </location>
</feature>
<feature type="transmembrane region" description="Helical" evidence="6">
    <location>
        <begin position="351"/>
        <end position="371"/>
    </location>
</feature>
<accession>A0A1G9Y5V3</accession>
<feature type="transmembrane region" description="Helical" evidence="6">
    <location>
        <begin position="95"/>
        <end position="118"/>
    </location>
</feature>
<feature type="transmembrane region" description="Helical" evidence="6">
    <location>
        <begin position="138"/>
        <end position="160"/>
    </location>
</feature>
<evidence type="ECO:0000313" key="7">
    <source>
        <dbReference type="EMBL" id="SDN03855.1"/>
    </source>
</evidence>
<keyword evidence="8" id="KW-1185">Reference proteome</keyword>
<keyword evidence="3 6" id="KW-0812">Transmembrane</keyword>
<dbReference type="AlphaFoldDB" id="A0A1G9Y5V3"/>
<feature type="transmembrane region" description="Helical" evidence="6">
    <location>
        <begin position="442"/>
        <end position="459"/>
    </location>
</feature>
<feature type="transmembrane region" description="Helical" evidence="6">
    <location>
        <begin position="252"/>
        <end position="275"/>
    </location>
</feature>
<evidence type="ECO:0000256" key="1">
    <source>
        <dbReference type="ARBA" id="ARBA00004651"/>
    </source>
</evidence>
<evidence type="ECO:0000256" key="6">
    <source>
        <dbReference type="SAM" id="Phobius"/>
    </source>
</evidence>
<keyword evidence="2" id="KW-1003">Cell membrane</keyword>
<dbReference type="GO" id="GO:0022857">
    <property type="term" value="F:transmembrane transporter activity"/>
    <property type="evidence" value="ECO:0007669"/>
    <property type="project" value="InterPro"/>
</dbReference>
<evidence type="ECO:0000256" key="4">
    <source>
        <dbReference type="ARBA" id="ARBA00022989"/>
    </source>
</evidence>
<feature type="transmembrane region" description="Helical" evidence="6">
    <location>
        <begin position="215"/>
        <end position="240"/>
    </location>
</feature>
<sequence length="476" mass="50962">MDTTKKWGFWLLAAFVIGNMVGSGIFMLPSTLAQTASPLGVTIAWLVTGFGVMMVALIFSKLSIRRPDLTAGPQSYAKALFQSEKVGNIASFSMVWGYWIANWISNVAMVTSFAGYLSTFFPIMKAGNTVFSIGSQKISLGHLVTFVVCTVLLWGIHFILVSSMNGAGKLNFIATASKVAGFTLFIVAAVFAFQSSNFGQFYTPVTDNAGASHGLFSQVQMAAISTLWAFIGIESAVVLSGRAKSQRDVSRATIFGLIVALVIYMAITLLMMGILPQDVLKASDKPFVDALSALIGSAGANIMALLALVSLFGATIGWILLSSEVPFQAAKKGVFPSYFAKVNKKGSPVRSLTVTNAMSQLLIFSTISGTISQAYTFLTTAATLAYLIPYLVSAAFFLKLTLKGEALEGMKVSRWKDGLIAIIALVYSIWVIKTGTADLKTFGLGIGLFLAGFIIYPLITKKKRQKETVSSVSAEH</sequence>
<dbReference type="EMBL" id="FNHW01000001">
    <property type="protein sequence ID" value="SDN03855.1"/>
    <property type="molecule type" value="Genomic_DNA"/>
</dbReference>
<dbReference type="STRING" id="459525.SAMN04488137_3196"/>
<gene>
    <name evidence="7" type="ORF">SAMN04488137_3196</name>
</gene>
<dbReference type="OrthoDB" id="9762947at2"/>
<evidence type="ECO:0000256" key="2">
    <source>
        <dbReference type="ARBA" id="ARBA00022475"/>
    </source>
</evidence>
<dbReference type="InterPro" id="IPR050367">
    <property type="entry name" value="APC_superfamily"/>
</dbReference>
<evidence type="ECO:0000256" key="5">
    <source>
        <dbReference type="ARBA" id="ARBA00023136"/>
    </source>
</evidence>
<dbReference type="GO" id="GO:0005886">
    <property type="term" value="C:plasma membrane"/>
    <property type="evidence" value="ECO:0007669"/>
    <property type="project" value="UniProtKB-SubCell"/>
</dbReference>
<evidence type="ECO:0000313" key="8">
    <source>
        <dbReference type="Proteomes" id="UP000199544"/>
    </source>
</evidence>
<protein>
    <submittedName>
        <fullName evidence="7">Lysine:proton symporter, APA family (TC 2.A.3.2.6)</fullName>
    </submittedName>
</protein>
<dbReference type="Proteomes" id="UP000199544">
    <property type="component" value="Unassembled WGS sequence"/>
</dbReference>
<keyword evidence="5 6" id="KW-0472">Membrane</keyword>
<evidence type="ECO:0000256" key="3">
    <source>
        <dbReference type="ARBA" id="ARBA00022692"/>
    </source>
</evidence>
<dbReference type="PANTHER" id="PTHR42770">
    <property type="entry name" value="AMINO ACID TRANSPORTER-RELATED"/>
    <property type="match status" value="1"/>
</dbReference>
<feature type="transmembrane region" description="Helical" evidence="6">
    <location>
        <begin position="419"/>
        <end position="436"/>
    </location>
</feature>
<feature type="transmembrane region" description="Helical" evidence="6">
    <location>
        <begin position="39"/>
        <end position="59"/>
    </location>
</feature>
<keyword evidence="4 6" id="KW-1133">Transmembrane helix</keyword>
<dbReference type="InterPro" id="IPR002293">
    <property type="entry name" value="AA/rel_permease1"/>
</dbReference>
<reference evidence="8" key="1">
    <citation type="submission" date="2016-10" db="EMBL/GenBank/DDBJ databases">
        <authorList>
            <person name="Varghese N."/>
            <person name="Submissions S."/>
        </authorList>
    </citation>
    <scope>NUCLEOTIDE SEQUENCE [LARGE SCALE GENOMIC DNA]</scope>
    <source>
        <strain evidence="8">CGMCC 1.6854</strain>
    </source>
</reference>
<feature type="transmembrane region" description="Helical" evidence="6">
    <location>
        <begin position="377"/>
        <end position="398"/>
    </location>
</feature>
<comment type="subcellular location">
    <subcellularLocation>
        <location evidence="1">Cell membrane</location>
        <topology evidence="1">Multi-pass membrane protein</topology>
    </subcellularLocation>
</comment>
<dbReference type="PIRSF" id="PIRSF006060">
    <property type="entry name" value="AA_transporter"/>
    <property type="match status" value="1"/>
</dbReference>
<proteinExistence type="predicted"/>
<dbReference type="RefSeq" id="WP_090235898.1">
    <property type="nucleotide sequence ID" value="NZ_FNHW01000001.1"/>
</dbReference>
<dbReference type="Pfam" id="PF13520">
    <property type="entry name" value="AA_permease_2"/>
    <property type="match status" value="1"/>
</dbReference>
<feature type="transmembrane region" description="Helical" evidence="6">
    <location>
        <begin position="295"/>
        <end position="321"/>
    </location>
</feature>